<evidence type="ECO:0008006" key="3">
    <source>
        <dbReference type="Google" id="ProtNLM"/>
    </source>
</evidence>
<reference evidence="1 2" key="1">
    <citation type="submission" date="2023-06" db="EMBL/GenBank/DDBJ databases">
        <title>Draft Genome Sequences of lactic acid bacteria strains isolated from fermented milk products.</title>
        <authorList>
            <person name="Elcheninov A.G."/>
            <person name="Klyukina A."/>
            <person name="Zayulina K.S."/>
            <person name="Gavirova L.A."/>
            <person name="Shcherbakova P.A."/>
            <person name="Shestakov A.I."/>
            <person name="Kublanov I.V."/>
            <person name="Kochetkova T.V."/>
        </authorList>
    </citation>
    <scope>NUCLEOTIDE SEQUENCE [LARGE SCALE GENOMIC DNA]</scope>
    <source>
        <strain evidence="1 2">TOM.81</strain>
    </source>
</reference>
<dbReference type="RefSeq" id="WP_260354170.1">
    <property type="nucleotide sequence ID" value="NZ_JAUCAQ010000040.1"/>
</dbReference>
<gene>
    <name evidence="1" type="ORF">QUE93_11100</name>
</gene>
<name>A0ABT7S1X2_9LACO</name>
<dbReference type="EMBL" id="JAUCAQ010000040">
    <property type="protein sequence ID" value="MDM7647546.1"/>
    <property type="molecule type" value="Genomic_DNA"/>
</dbReference>
<organism evidence="1 2">
    <name type="scientific">Leuconostoc falkenbergense</name>
    <dbReference type="NCBI Taxonomy" id="2766470"/>
    <lineage>
        <taxon>Bacteria</taxon>
        <taxon>Bacillati</taxon>
        <taxon>Bacillota</taxon>
        <taxon>Bacilli</taxon>
        <taxon>Lactobacillales</taxon>
        <taxon>Lactobacillaceae</taxon>
        <taxon>Leuconostoc</taxon>
    </lineage>
</organism>
<evidence type="ECO:0000313" key="2">
    <source>
        <dbReference type="Proteomes" id="UP001242903"/>
    </source>
</evidence>
<protein>
    <recommendedName>
        <fullName evidence="3">Transcriptional regulator</fullName>
    </recommendedName>
</protein>
<dbReference type="Gene3D" id="1.10.10.10">
    <property type="entry name" value="Winged helix-like DNA-binding domain superfamily/Winged helix DNA-binding domain"/>
    <property type="match status" value="1"/>
</dbReference>
<dbReference type="Proteomes" id="UP001242903">
    <property type="component" value="Unassembled WGS sequence"/>
</dbReference>
<keyword evidence="2" id="KW-1185">Reference proteome</keyword>
<dbReference type="InterPro" id="IPR036388">
    <property type="entry name" value="WH-like_DNA-bd_sf"/>
</dbReference>
<proteinExistence type="predicted"/>
<evidence type="ECO:0000313" key="1">
    <source>
        <dbReference type="EMBL" id="MDM7647546.1"/>
    </source>
</evidence>
<dbReference type="InterPro" id="IPR036390">
    <property type="entry name" value="WH_DNA-bd_sf"/>
</dbReference>
<sequence>MARTTVSRLRFQNINSVIAILNKQAPLKASKIAEISGLSVVSVNKILNDLSAVNMISINSDTERTGGRFAKSFSLDYDAHQILVIQIAEQHKSMTATTTITNLKGDAVTKPIDKTVVTLSDLTNLILKVLSDSKVKLRGIVIGIPGAISNDIITNADMTSLIGINLKESVEK</sequence>
<accession>A0ABT7S1X2</accession>
<comment type="caution">
    <text evidence="1">The sequence shown here is derived from an EMBL/GenBank/DDBJ whole genome shotgun (WGS) entry which is preliminary data.</text>
</comment>
<dbReference type="SUPFAM" id="SSF46785">
    <property type="entry name" value="Winged helix' DNA-binding domain"/>
    <property type="match status" value="1"/>
</dbReference>